<dbReference type="EMBL" id="JARBHB010000014">
    <property type="protein sequence ID" value="KAJ8868755.1"/>
    <property type="molecule type" value="Genomic_DNA"/>
</dbReference>
<evidence type="ECO:0000313" key="2">
    <source>
        <dbReference type="EMBL" id="KAJ8868755.1"/>
    </source>
</evidence>
<dbReference type="InterPro" id="IPR011011">
    <property type="entry name" value="Znf_FYVE_PHD"/>
</dbReference>
<comment type="caution">
    <text evidence="2">The sequence shown here is derived from an EMBL/GenBank/DDBJ whole genome shotgun (WGS) entry which is preliminary data.</text>
</comment>
<keyword evidence="3" id="KW-1185">Reference proteome</keyword>
<dbReference type="Proteomes" id="UP001159363">
    <property type="component" value="Chromosome 13"/>
</dbReference>
<gene>
    <name evidence="2" type="ORF">PR048_030295</name>
</gene>
<evidence type="ECO:0000313" key="3">
    <source>
        <dbReference type="Proteomes" id="UP001159363"/>
    </source>
</evidence>
<proteinExistence type="predicted"/>
<sequence length="732" mass="82013">MENVTPATSPVMASSTTGNRSVSPNMDLIPSGCAGPSCSFQNVAPVPKINSPTITVSKTRRGREMHSQGSSSESDAAVDICGDDNEPTICNTKDICILCGDEGQDNELWYRCTLCSEWAHAECTGFDSSNNYECKLVLAQRCTHSAHAARTRNQSGACECIAATHERAARHPLHMLWRQLHNYVSAACRQRVAPLLGMLCEILVCVCVCVCDVLCGREVCVCDVLCGREGSTLECRRGFLKSSESTNRIYFCRAAVAEILSDWRHSDLAFHWLLLRFRRVEVAVSGSSGCCDSSLMSASPLSREWPQYIRFHPTPLWFLLRAPSVYSTGQAPANLQHFIHATNAPNGKGPAKFALLFGIVLKFTVPYILEPYIYQSRTKNSKEIDSNVRYDAEEISGTGAYQIPRAASNNISSTVEWPITFEEIKQICDVDYSAEANETTRCGHLFIRLWSLSSHRKITRISQLSFVFPRRWNTLEVELYQGFRKAASNRERTTDAHWRTAFLRQRIGKCTERISLAVPFTSLAIERYGVQWKDIWAALNIGVLNVDEGEVSMKQRRNERPRRESNTVSRDWMLSSLTVTPPRLLRVTVFAMLVRTAAWQVKLGSQPSAAPVSQSSVCFFVRQLKATHSNPSSVDSSLRHIFRVTTEHRDISFVEDRFDGLTDRKRKLPSIGRRSRDRLTDGRLTDVTDGCDPTFRIPELGGERQSAILLSRVLFRFAIPAIISLLCSSVPT</sequence>
<accession>A0ABQ9G8K8</accession>
<protein>
    <recommendedName>
        <fullName evidence="4">Zinc finger PHD-type domain-containing protein</fullName>
    </recommendedName>
</protein>
<organism evidence="2 3">
    <name type="scientific">Dryococelus australis</name>
    <dbReference type="NCBI Taxonomy" id="614101"/>
    <lineage>
        <taxon>Eukaryota</taxon>
        <taxon>Metazoa</taxon>
        <taxon>Ecdysozoa</taxon>
        <taxon>Arthropoda</taxon>
        <taxon>Hexapoda</taxon>
        <taxon>Insecta</taxon>
        <taxon>Pterygota</taxon>
        <taxon>Neoptera</taxon>
        <taxon>Polyneoptera</taxon>
        <taxon>Phasmatodea</taxon>
        <taxon>Verophasmatodea</taxon>
        <taxon>Anareolatae</taxon>
        <taxon>Phasmatidae</taxon>
        <taxon>Eurycanthinae</taxon>
        <taxon>Dryococelus</taxon>
    </lineage>
</organism>
<name>A0ABQ9G8K8_9NEOP</name>
<reference evidence="2 3" key="1">
    <citation type="submission" date="2023-02" db="EMBL/GenBank/DDBJ databases">
        <title>LHISI_Scaffold_Assembly.</title>
        <authorList>
            <person name="Stuart O.P."/>
            <person name="Cleave R."/>
            <person name="Magrath M.J.L."/>
            <person name="Mikheyev A.S."/>
        </authorList>
    </citation>
    <scope>NUCLEOTIDE SEQUENCE [LARGE SCALE GENOMIC DNA]</scope>
    <source>
        <strain evidence="2">Daus_M_001</strain>
        <tissue evidence="2">Leg muscle</tissue>
    </source>
</reference>
<dbReference type="CDD" id="cd15517">
    <property type="entry name" value="PHD_TCF19_like"/>
    <property type="match status" value="1"/>
</dbReference>
<evidence type="ECO:0000256" key="1">
    <source>
        <dbReference type="SAM" id="MobiDB-lite"/>
    </source>
</evidence>
<feature type="region of interest" description="Disordered" evidence="1">
    <location>
        <begin position="57"/>
        <end position="77"/>
    </location>
</feature>
<dbReference type="SUPFAM" id="SSF57903">
    <property type="entry name" value="FYVE/PHD zinc finger"/>
    <property type="match status" value="1"/>
</dbReference>
<feature type="region of interest" description="Disordered" evidence="1">
    <location>
        <begin position="1"/>
        <end position="24"/>
    </location>
</feature>
<evidence type="ECO:0008006" key="4">
    <source>
        <dbReference type="Google" id="ProtNLM"/>
    </source>
</evidence>